<dbReference type="GO" id="GO:0016020">
    <property type="term" value="C:membrane"/>
    <property type="evidence" value="ECO:0007669"/>
    <property type="project" value="InterPro"/>
</dbReference>
<evidence type="ECO:0000259" key="5">
    <source>
        <dbReference type="Pfam" id="PF09258"/>
    </source>
</evidence>
<organism evidence="6 7">
    <name type="scientific">Capsicum annuum</name>
    <name type="common">Capsicum pepper</name>
    <dbReference type="NCBI Taxonomy" id="4072"/>
    <lineage>
        <taxon>Eukaryota</taxon>
        <taxon>Viridiplantae</taxon>
        <taxon>Streptophyta</taxon>
        <taxon>Embryophyta</taxon>
        <taxon>Tracheophyta</taxon>
        <taxon>Spermatophyta</taxon>
        <taxon>Magnoliopsida</taxon>
        <taxon>eudicotyledons</taxon>
        <taxon>Gunneridae</taxon>
        <taxon>Pentapetalae</taxon>
        <taxon>asterids</taxon>
        <taxon>lamiids</taxon>
        <taxon>Solanales</taxon>
        <taxon>Solanaceae</taxon>
        <taxon>Solanoideae</taxon>
        <taxon>Capsiceae</taxon>
        <taxon>Capsicum</taxon>
    </lineage>
</organism>
<comment type="caution">
    <text evidence="6">The sequence shown here is derived from an EMBL/GenBank/DDBJ whole genome shotgun (WGS) entry which is preliminary data.</text>
</comment>
<dbReference type="InterPro" id="IPR015338">
    <property type="entry name" value="GT64_dom"/>
</dbReference>
<dbReference type="Gene3D" id="3.90.550.10">
    <property type="entry name" value="Spore Coat Polysaccharide Biosynthesis Protein SpsA, Chain A"/>
    <property type="match status" value="1"/>
</dbReference>
<keyword evidence="7" id="KW-1185">Reference proteome</keyword>
<dbReference type="EMBL" id="AYRZ02000006">
    <property type="protein sequence ID" value="PHT78219.1"/>
    <property type="molecule type" value="Genomic_DNA"/>
</dbReference>
<evidence type="ECO:0000256" key="4">
    <source>
        <dbReference type="SAM" id="MobiDB-lite"/>
    </source>
</evidence>
<comment type="similarity">
    <text evidence="1">Belongs to the glycosyltransferase 64 family.</text>
</comment>
<reference evidence="6 7" key="2">
    <citation type="journal article" date="2017" name="Genome Biol.">
        <title>New reference genome sequences of hot pepper reveal the massive evolution of plant disease-resistance genes by retroduplication.</title>
        <authorList>
            <person name="Kim S."/>
            <person name="Park J."/>
            <person name="Yeom S.I."/>
            <person name="Kim Y.M."/>
            <person name="Seo E."/>
            <person name="Kim K.T."/>
            <person name="Kim M.S."/>
            <person name="Lee J.M."/>
            <person name="Cheong K."/>
            <person name="Shin H.S."/>
            <person name="Kim S.B."/>
            <person name="Han K."/>
            <person name="Lee J."/>
            <person name="Park M."/>
            <person name="Lee H.A."/>
            <person name="Lee H.Y."/>
            <person name="Lee Y."/>
            <person name="Oh S."/>
            <person name="Lee J.H."/>
            <person name="Choi E."/>
            <person name="Choi E."/>
            <person name="Lee S.E."/>
            <person name="Jeon J."/>
            <person name="Kim H."/>
            <person name="Choi G."/>
            <person name="Song H."/>
            <person name="Lee J."/>
            <person name="Lee S.C."/>
            <person name="Kwon J.K."/>
            <person name="Lee H.Y."/>
            <person name="Koo N."/>
            <person name="Hong Y."/>
            <person name="Kim R.W."/>
            <person name="Kang W.H."/>
            <person name="Huh J.H."/>
            <person name="Kang B.C."/>
            <person name="Yang T.J."/>
            <person name="Lee Y.H."/>
            <person name="Bennetzen J.L."/>
            <person name="Choi D."/>
        </authorList>
    </citation>
    <scope>NUCLEOTIDE SEQUENCE [LARGE SCALE GENOMIC DNA]</scope>
    <source>
        <strain evidence="7">cv. CM334</strain>
    </source>
</reference>
<feature type="region of interest" description="Disordered" evidence="4">
    <location>
        <begin position="400"/>
        <end position="419"/>
    </location>
</feature>
<protein>
    <recommendedName>
        <fullName evidence="5">Glycosyl transferase 64 domain-containing protein</fullName>
    </recommendedName>
</protein>
<dbReference type="GO" id="GO:0016757">
    <property type="term" value="F:glycosyltransferase activity"/>
    <property type="evidence" value="ECO:0007669"/>
    <property type="project" value="InterPro"/>
</dbReference>
<dbReference type="Pfam" id="PF09258">
    <property type="entry name" value="Glyco_transf_64"/>
    <property type="match status" value="1"/>
</dbReference>
<feature type="domain" description="Glycosyl transferase 64" evidence="5">
    <location>
        <begin position="37"/>
        <end position="114"/>
    </location>
</feature>
<sequence>MIVACRAEVPGSNQWDNAMAPHRGDPKNPIRYFPVSHRDSVRQIVVVWNKGQPPELSEFDSAVPVRIRVEERNSLTNRFKVDSSIKTRAVLELDDDIMIPCDDIERGFKTTDNFEEVKPHWAFKESMKGRNAWNGARSHHLDVQQLSSGEWVNWMGIKKMTTESQMQDDATIMAVTSIAMTSYANTLQHMAPAEKPEKKMTTESQMHDDATTVATTSIATTSSANAPQHMAPVEKPEKNYILSGLQEDLYNIYSETKTSKELWGALEQKYKIENAGINKFVVARFLDFKMIDSKSVVSQVQELQVIIHDLLVEGISLKNTLVEQLEKVLNTHINCFVSLIANDAFQVAALIEKLPSIWKDFKNYLKHKCREMTVEDLIVRLHIEKDNKTVERRSKGNSAINGAHIVEDEHNNSKKKEES</sequence>
<evidence type="ECO:0000256" key="2">
    <source>
        <dbReference type="ARBA" id="ARBA00022679"/>
    </source>
</evidence>
<dbReference type="Proteomes" id="UP000222542">
    <property type="component" value="Unassembled WGS sequence"/>
</dbReference>
<proteinExistence type="inferred from homology"/>
<dbReference type="Gramene" id="PHT78219">
    <property type="protein sequence ID" value="PHT78219"/>
    <property type="gene ID" value="T459_16271"/>
</dbReference>
<reference evidence="6 7" key="1">
    <citation type="journal article" date="2014" name="Nat. Genet.">
        <title>Genome sequence of the hot pepper provides insights into the evolution of pungency in Capsicum species.</title>
        <authorList>
            <person name="Kim S."/>
            <person name="Park M."/>
            <person name="Yeom S.I."/>
            <person name="Kim Y.M."/>
            <person name="Lee J.M."/>
            <person name="Lee H.A."/>
            <person name="Seo E."/>
            <person name="Choi J."/>
            <person name="Cheong K."/>
            <person name="Kim K.T."/>
            <person name="Jung K."/>
            <person name="Lee G.W."/>
            <person name="Oh S.K."/>
            <person name="Bae C."/>
            <person name="Kim S.B."/>
            <person name="Lee H.Y."/>
            <person name="Kim S.Y."/>
            <person name="Kim M.S."/>
            <person name="Kang B.C."/>
            <person name="Jo Y.D."/>
            <person name="Yang H.B."/>
            <person name="Jeong H.J."/>
            <person name="Kang W.H."/>
            <person name="Kwon J.K."/>
            <person name="Shin C."/>
            <person name="Lim J.Y."/>
            <person name="Park J.H."/>
            <person name="Huh J.H."/>
            <person name="Kim J.S."/>
            <person name="Kim B.D."/>
            <person name="Cohen O."/>
            <person name="Paran I."/>
            <person name="Suh M.C."/>
            <person name="Lee S.B."/>
            <person name="Kim Y.K."/>
            <person name="Shin Y."/>
            <person name="Noh S.J."/>
            <person name="Park J."/>
            <person name="Seo Y.S."/>
            <person name="Kwon S.Y."/>
            <person name="Kim H.A."/>
            <person name="Park J.M."/>
            <person name="Kim H.J."/>
            <person name="Choi S.B."/>
            <person name="Bosland P.W."/>
            <person name="Reeves G."/>
            <person name="Jo S.H."/>
            <person name="Lee B.W."/>
            <person name="Cho H.T."/>
            <person name="Choi H.S."/>
            <person name="Lee M.S."/>
            <person name="Yu Y."/>
            <person name="Do Choi Y."/>
            <person name="Park B.S."/>
            <person name="van Deynze A."/>
            <person name="Ashrafi H."/>
            <person name="Hill T."/>
            <person name="Kim W.T."/>
            <person name="Pai H.S."/>
            <person name="Ahn H.K."/>
            <person name="Yeam I."/>
            <person name="Giovannoni J.J."/>
            <person name="Rose J.K."/>
            <person name="Sorensen I."/>
            <person name="Lee S.J."/>
            <person name="Kim R.W."/>
            <person name="Choi I.Y."/>
            <person name="Choi B.S."/>
            <person name="Lim J.S."/>
            <person name="Lee Y.H."/>
            <person name="Choi D."/>
        </authorList>
    </citation>
    <scope>NUCLEOTIDE SEQUENCE [LARGE SCALE GENOMIC DNA]</scope>
    <source>
        <strain evidence="7">cv. CM334</strain>
    </source>
</reference>
<dbReference type="InterPro" id="IPR029044">
    <property type="entry name" value="Nucleotide-diphossugar_trans"/>
</dbReference>
<keyword evidence="3" id="KW-1015">Disulfide bond</keyword>
<evidence type="ECO:0000256" key="3">
    <source>
        <dbReference type="ARBA" id="ARBA00023157"/>
    </source>
</evidence>
<evidence type="ECO:0000313" key="7">
    <source>
        <dbReference type="Proteomes" id="UP000222542"/>
    </source>
</evidence>
<dbReference type="AlphaFoldDB" id="A0A2G2Z8C3"/>
<dbReference type="PANTHER" id="PTHR47592:SF27">
    <property type="entry name" value="OS08G0421700 PROTEIN"/>
    <property type="match status" value="1"/>
</dbReference>
<dbReference type="Pfam" id="PF14223">
    <property type="entry name" value="Retrotran_gag_2"/>
    <property type="match status" value="1"/>
</dbReference>
<name>A0A2G2Z8C3_CAPAN</name>
<accession>A0A2G2Z8C3</accession>
<evidence type="ECO:0000256" key="1">
    <source>
        <dbReference type="ARBA" id="ARBA00008700"/>
    </source>
</evidence>
<evidence type="ECO:0000313" key="6">
    <source>
        <dbReference type="EMBL" id="PHT78219.1"/>
    </source>
</evidence>
<dbReference type="PANTHER" id="PTHR47592">
    <property type="entry name" value="PBF68 PROTEIN"/>
    <property type="match status" value="1"/>
</dbReference>
<feature type="compositionally biased region" description="Basic and acidic residues" evidence="4">
    <location>
        <begin position="405"/>
        <end position="419"/>
    </location>
</feature>
<gene>
    <name evidence="6" type="ORF">T459_16271</name>
</gene>
<keyword evidence="2" id="KW-0808">Transferase</keyword>